<dbReference type="InterPro" id="IPR050661">
    <property type="entry name" value="BglG_antiterminators"/>
</dbReference>
<dbReference type="InterPro" id="IPR004341">
    <property type="entry name" value="CAT_RNA-bd_dom"/>
</dbReference>
<dbReference type="InterPro" id="IPR036650">
    <property type="entry name" value="CAT_RNA-bd_dom_sf"/>
</dbReference>
<evidence type="ECO:0000256" key="1">
    <source>
        <dbReference type="ARBA" id="ARBA00022737"/>
    </source>
</evidence>
<dbReference type="Proteomes" id="UP001304125">
    <property type="component" value="Chromosome"/>
</dbReference>
<dbReference type="SUPFAM" id="SSF63520">
    <property type="entry name" value="PTS-regulatory domain, PRD"/>
    <property type="match status" value="2"/>
</dbReference>
<dbReference type="Gene3D" id="1.10.1790.10">
    <property type="entry name" value="PRD domain"/>
    <property type="match status" value="2"/>
</dbReference>
<dbReference type="SMART" id="SM01061">
    <property type="entry name" value="CAT_RBD"/>
    <property type="match status" value="1"/>
</dbReference>
<dbReference type="PROSITE" id="PS51372">
    <property type="entry name" value="PRD_2"/>
    <property type="match status" value="2"/>
</dbReference>
<keyword evidence="1" id="KW-0677">Repeat</keyword>
<dbReference type="Gene3D" id="2.30.24.10">
    <property type="entry name" value="CAT RNA-binding domain"/>
    <property type="match status" value="1"/>
</dbReference>
<dbReference type="InterPro" id="IPR036634">
    <property type="entry name" value="PRD_sf"/>
</dbReference>
<organism evidence="3 5">
    <name type="scientific">Demequina capsici</name>
    <dbReference type="NCBI Taxonomy" id="3075620"/>
    <lineage>
        <taxon>Bacteria</taxon>
        <taxon>Bacillati</taxon>
        <taxon>Actinomycetota</taxon>
        <taxon>Actinomycetes</taxon>
        <taxon>Micrococcales</taxon>
        <taxon>Demequinaceae</taxon>
        <taxon>Demequina</taxon>
    </lineage>
</organism>
<feature type="domain" description="PRD" evidence="2">
    <location>
        <begin position="65"/>
        <end position="170"/>
    </location>
</feature>
<dbReference type="GO" id="GO:0006355">
    <property type="term" value="P:regulation of DNA-templated transcription"/>
    <property type="evidence" value="ECO:0007669"/>
    <property type="project" value="InterPro"/>
</dbReference>
<dbReference type="PANTHER" id="PTHR30185:SF15">
    <property type="entry name" value="CRYPTIC BETA-GLUCOSIDE BGL OPERON ANTITERMINATOR"/>
    <property type="match status" value="1"/>
</dbReference>
<dbReference type="InterPro" id="IPR011608">
    <property type="entry name" value="PRD"/>
</dbReference>
<evidence type="ECO:0000313" key="5">
    <source>
        <dbReference type="Proteomes" id="UP001304125"/>
    </source>
</evidence>
<evidence type="ECO:0000259" key="2">
    <source>
        <dbReference type="PROSITE" id="PS51372"/>
    </source>
</evidence>
<feature type="domain" description="PRD" evidence="2">
    <location>
        <begin position="171"/>
        <end position="274"/>
    </location>
</feature>
<protein>
    <submittedName>
        <fullName evidence="3">PRD domain-containing protein</fullName>
    </submittedName>
</protein>
<dbReference type="SUPFAM" id="SSF50151">
    <property type="entry name" value="SacY-like RNA-binding domain"/>
    <property type="match status" value="1"/>
</dbReference>
<name>A0AA96JD82_9MICO</name>
<dbReference type="PANTHER" id="PTHR30185">
    <property type="entry name" value="CRYPTIC BETA-GLUCOSIDE BGL OPERON ANTITERMINATOR"/>
    <property type="match status" value="1"/>
</dbReference>
<dbReference type="RefSeq" id="WP_313498089.1">
    <property type="nucleotide sequence ID" value="NZ_CP134879.1"/>
</dbReference>
<keyword evidence="5" id="KW-1185">Reference proteome</keyword>
<gene>
    <name evidence="3" type="ORF">RN606_13725</name>
    <name evidence="4" type="ORF">RN607_13690</name>
</gene>
<evidence type="ECO:0000313" key="4">
    <source>
        <dbReference type="EMBL" id="WNM27238.1"/>
    </source>
</evidence>
<dbReference type="KEGG" id="dcp:RN607_13690"/>
<accession>A0AA96JD82</accession>
<accession>A0AA96JAQ4</accession>
<dbReference type="GO" id="GO:0003723">
    <property type="term" value="F:RNA binding"/>
    <property type="evidence" value="ECO:0007669"/>
    <property type="project" value="InterPro"/>
</dbReference>
<dbReference type="EMBL" id="CP134879">
    <property type="protein sequence ID" value="WNM24404.1"/>
    <property type="molecule type" value="Genomic_DNA"/>
</dbReference>
<dbReference type="AlphaFoldDB" id="A0AA96JD82"/>
<dbReference type="Pfam" id="PF00874">
    <property type="entry name" value="PRD"/>
    <property type="match status" value="2"/>
</dbReference>
<sequence length="274" mass="30007">MIVRRVLNNSIVAAIDDNLDEVILLGRGIGFKSSPGQHVDPATVDKVFRLDGRAAQDRFALVAQSVPAEVLQATEEIVAAARERLEAPLSDTVFAALADHLAYAVERQAQGVSLANALESEVSRFYPAEHRLGLDALAIVARVIGTALPRDEATNIALHLINAQTAGGGSAHREIELTHQILDVARLHLGLTYDESSLEYQRFSQHVRYFAQRVLRGKTVDKDDDDGLLSVLVEKKPELVACAVRIAAFVKERHGQEMSSSEMVYLTMHLDRVA</sequence>
<dbReference type="Pfam" id="PF03123">
    <property type="entry name" value="CAT_RBD"/>
    <property type="match status" value="1"/>
</dbReference>
<proteinExistence type="predicted"/>
<dbReference type="Proteomes" id="UP001303408">
    <property type="component" value="Chromosome"/>
</dbReference>
<dbReference type="EMBL" id="CP134880">
    <property type="protein sequence ID" value="WNM27238.1"/>
    <property type="molecule type" value="Genomic_DNA"/>
</dbReference>
<reference evidence="3 5" key="1">
    <citation type="submission" date="2023-09" db="EMBL/GenBank/DDBJ databases">
        <title>Demequina sp. a novel bacteria isolated from Capsicum annuum.</title>
        <authorList>
            <person name="Humaira Z."/>
            <person name="Lee J."/>
            <person name="Cho D."/>
        </authorList>
    </citation>
    <scope>NUCLEOTIDE SEQUENCE [LARGE SCALE GENOMIC DNA]</scope>
    <source>
        <strain evidence="3 5">OYTSA14</strain>
        <strain evidence="4">PMTSA13</strain>
    </source>
</reference>
<evidence type="ECO:0000313" key="3">
    <source>
        <dbReference type="EMBL" id="WNM24404.1"/>
    </source>
</evidence>